<accession>A0A9R1TQN0</accession>
<keyword evidence="1" id="KW-1185">Reference proteome</keyword>
<evidence type="ECO:0000313" key="2">
    <source>
        <dbReference type="RefSeq" id="XP_011313098.1"/>
    </source>
</evidence>
<evidence type="ECO:0000313" key="1">
    <source>
        <dbReference type="Proteomes" id="UP000694866"/>
    </source>
</evidence>
<organism evidence="1 2">
    <name type="scientific">Fopius arisanus</name>
    <dbReference type="NCBI Taxonomy" id="64838"/>
    <lineage>
        <taxon>Eukaryota</taxon>
        <taxon>Metazoa</taxon>
        <taxon>Ecdysozoa</taxon>
        <taxon>Arthropoda</taxon>
        <taxon>Hexapoda</taxon>
        <taxon>Insecta</taxon>
        <taxon>Pterygota</taxon>
        <taxon>Neoptera</taxon>
        <taxon>Endopterygota</taxon>
        <taxon>Hymenoptera</taxon>
        <taxon>Apocrita</taxon>
        <taxon>Ichneumonoidea</taxon>
        <taxon>Braconidae</taxon>
        <taxon>Opiinae</taxon>
        <taxon>Fopius</taxon>
    </lineage>
</organism>
<proteinExistence type="predicted"/>
<dbReference type="RefSeq" id="XP_011313098.1">
    <property type="nucleotide sequence ID" value="XM_011314796.1"/>
</dbReference>
<dbReference type="Proteomes" id="UP000694866">
    <property type="component" value="Unplaced"/>
</dbReference>
<name>A0A9R1TQN0_9HYME</name>
<sequence length="448" mass="51508">MKTADFLFNSDRQLNNGSLIVCRRSNIRMNITAEDFQVCGKCKGYYARSAIGHHCRKCVDHDGKNERIVMARGRKIAARVHPISSKDVRNKSYPYMIEDAVVKKIRYDELVTVYANKMAKKYGTQGQSYKQVRANLRLCSRFLIAIKQIDNRIKDFSDVLQPEFYDAVIGAVRVVTKYDEDTKLYGAPAVAFGYGILLKKLAELLRNENTKKKMPGKTEEVDNFIKLLEAGYGINRGVAETQAQNNRRKEVVLPTTEDIKKLHAFIKMERDKYYEKMTEKFLDISWESLARMTLLSLRIFNRRRPGEIERLYIEDFRSHRSLDQGWLEIMTLLRATWWLPIPGLDHASNQEAYDGLSEEGKKLTSKYSRFKIRGVPVLVDKEVLDCLNLLINHRENAAHETGNRYLSACDLMREYSVKCGTGAPETVRGTILRKHIATKCIALNLTDG</sequence>
<gene>
    <name evidence="2" type="primary">LOC105272602</name>
</gene>
<dbReference type="OrthoDB" id="7701215at2759"/>
<protein>
    <submittedName>
        <fullName evidence="2">Uncharacterized protein</fullName>
    </submittedName>
</protein>
<dbReference type="PANTHER" id="PTHR33480">
    <property type="entry name" value="SET DOMAIN-CONTAINING PROTEIN-RELATED"/>
    <property type="match status" value="1"/>
</dbReference>
<dbReference type="AlphaFoldDB" id="A0A9R1TQN0"/>
<dbReference type="PANTHER" id="PTHR33480:SF1">
    <property type="entry name" value="TYR RECOMBINASE DOMAIN-CONTAINING PROTEIN"/>
    <property type="match status" value="1"/>
</dbReference>
<dbReference type="GeneID" id="105272602"/>
<reference evidence="2" key="1">
    <citation type="submission" date="2025-08" db="UniProtKB">
        <authorList>
            <consortium name="RefSeq"/>
        </authorList>
    </citation>
    <scope>IDENTIFICATION</scope>
    <source>
        <strain evidence="2">USDA-PBARC FA_bdor</strain>
        <tissue evidence="2">Whole organism</tissue>
    </source>
</reference>
<dbReference type="KEGG" id="fas:105272602"/>